<proteinExistence type="predicted"/>
<gene>
    <name evidence="3" type="ORF">Psi02_01870</name>
</gene>
<dbReference type="Proteomes" id="UP000644610">
    <property type="component" value="Unassembled WGS sequence"/>
</dbReference>
<dbReference type="EMBL" id="BOOQ01000002">
    <property type="protein sequence ID" value="GII43763.1"/>
    <property type="molecule type" value="Genomic_DNA"/>
</dbReference>
<reference evidence="3" key="1">
    <citation type="submission" date="2021-01" db="EMBL/GenBank/DDBJ databases">
        <title>Whole genome shotgun sequence of Planotetraspora silvatica NBRC 100141.</title>
        <authorList>
            <person name="Komaki H."/>
            <person name="Tamura T."/>
        </authorList>
    </citation>
    <scope>NUCLEOTIDE SEQUENCE</scope>
    <source>
        <strain evidence="3">NBRC 100141</strain>
    </source>
</reference>
<dbReference type="PANTHER" id="PTHR13174:SF3">
    <property type="entry name" value="D-GLUCURONYL C5-EPIMERASE"/>
    <property type="match status" value="1"/>
</dbReference>
<keyword evidence="4" id="KW-1185">Reference proteome</keyword>
<protein>
    <recommendedName>
        <fullName evidence="2">D-glucuronyl C5-epimerase C-terminal domain-containing protein</fullName>
    </recommendedName>
</protein>
<feature type="signal peptide" evidence="1">
    <location>
        <begin position="1"/>
        <end position="27"/>
    </location>
</feature>
<comment type="caution">
    <text evidence="3">The sequence shown here is derived from an EMBL/GenBank/DDBJ whole genome shotgun (WGS) entry which is preliminary data.</text>
</comment>
<dbReference type="GO" id="GO:0005975">
    <property type="term" value="P:carbohydrate metabolic process"/>
    <property type="evidence" value="ECO:0007669"/>
    <property type="project" value="InterPro"/>
</dbReference>
<dbReference type="AlphaFoldDB" id="A0A8J3UEI8"/>
<dbReference type="RefSeq" id="WP_203970747.1">
    <property type="nucleotide sequence ID" value="NZ_BAAAKY010000005.1"/>
</dbReference>
<feature type="chain" id="PRO_5035162329" description="D-glucuronyl C5-epimerase C-terminal domain-containing protein" evidence="1">
    <location>
        <begin position="28"/>
        <end position="371"/>
    </location>
</feature>
<sequence length="371" mass="41162">MRATRAAAALMITPVCLVVCTSSQPLAKPRPRTAITRMSLDLFHHQVPALRAGKELYVPFTWLKKDFGLTVSPGRDGVPHAGYLQGETLIIQRYDPLGPWLKFAGESVAGWPRTVIGADGVPLSSYLFGTFAYPVTIVQYGMENYSKWVTTGEGAYLGKAKAVAAWLLKEQDVKGGWPIPFDYQYRDGLAGELHKGWYSGMAQGIGASFLAKMTVATGDKRYGAAALRALRPMRTPVEKGGVLRRFEGRYDWFEEYPTPTPSHVLNGYMFALIGVYDVGELLHDKTAKKMFTRGLTTLDRVLPLYDLSSRTSYDLLQYTRTPATPPNPARWGYHSLHVTQLSALDAITGGRYTEIENRWLGYLNAQALPSN</sequence>
<evidence type="ECO:0000313" key="3">
    <source>
        <dbReference type="EMBL" id="GII43763.1"/>
    </source>
</evidence>
<dbReference type="Pfam" id="PF06662">
    <property type="entry name" value="C5-epim_C"/>
    <property type="match status" value="1"/>
</dbReference>
<dbReference type="GO" id="GO:0047464">
    <property type="term" value="F:heparosan-N-sulfate-glucuronate 5-epimerase activity"/>
    <property type="evidence" value="ECO:0007669"/>
    <property type="project" value="InterPro"/>
</dbReference>
<keyword evidence="1" id="KW-0732">Signal</keyword>
<dbReference type="InterPro" id="IPR039721">
    <property type="entry name" value="C5-epimerase"/>
</dbReference>
<dbReference type="SUPFAM" id="SSF48208">
    <property type="entry name" value="Six-hairpin glycosidases"/>
    <property type="match status" value="1"/>
</dbReference>
<dbReference type="GO" id="GO:0015012">
    <property type="term" value="P:heparan sulfate proteoglycan biosynthetic process"/>
    <property type="evidence" value="ECO:0007669"/>
    <property type="project" value="InterPro"/>
</dbReference>
<organism evidence="3 4">
    <name type="scientific">Planotetraspora silvatica</name>
    <dbReference type="NCBI Taxonomy" id="234614"/>
    <lineage>
        <taxon>Bacteria</taxon>
        <taxon>Bacillati</taxon>
        <taxon>Actinomycetota</taxon>
        <taxon>Actinomycetes</taxon>
        <taxon>Streptosporangiales</taxon>
        <taxon>Streptosporangiaceae</taxon>
        <taxon>Planotetraspora</taxon>
    </lineage>
</organism>
<evidence type="ECO:0000259" key="2">
    <source>
        <dbReference type="Pfam" id="PF06662"/>
    </source>
</evidence>
<accession>A0A8J3UEI8</accession>
<dbReference type="InterPro" id="IPR008928">
    <property type="entry name" value="6-hairpin_glycosidase_sf"/>
</dbReference>
<evidence type="ECO:0000256" key="1">
    <source>
        <dbReference type="SAM" id="SignalP"/>
    </source>
</evidence>
<dbReference type="InterPro" id="IPR010598">
    <property type="entry name" value="C5-epim_C"/>
</dbReference>
<evidence type="ECO:0000313" key="4">
    <source>
        <dbReference type="Proteomes" id="UP000644610"/>
    </source>
</evidence>
<feature type="domain" description="D-glucuronyl C5-epimerase C-terminal" evidence="2">
    <location>
        <begin position="171"/>
        <end position="359"/>
    </location>
</feature>
<dbReference type="PANTHER" id="PTHR13174">
    <property type="entry name" value="D-GLUCURONYL C5-EPIMERASE"/>
    <property type="match status" value="1"/>
</dbReference>
<name>A0A8J3UEI8_9ACTN</name>